<evidence type="ECO:0000259" key="7">
    <source>
        <dbReference type="PROSITE" id="PS50048"/>
    </source>
</evidence>
<dbReference type="OrthoDB" id="2593732at2759"/>
<evidence type="ECO:0000256" key="3">
    <source>
        <dbReference type="ARBA" id="ARBA00023015"/>
    </source>
</evidence>
<gene>
    <name evidence="8" type="ORF">GLAREA_05457</name>
</gene>
<dbReference type="SUPFAM" id="SSF57701">
    <property type="entry name" value="Zn2/Cys6 DNA-binding domain"/>
    <property type="match status" value="1"/>
</dbReference>
<dbReference type="PROSITE" id="PS50048">
    <property type="entry name" value="ZN2_CY6_FUNGAL_2"/>
    <property type="match status" value="1"/>
</dbReference>
<proteinExistence type="predicted"/>
<dbReference type="PANTHER" id="PTHR36206:SF4">
    <property type="entry name" value="HYPOTHETICAL CONSERVED PROTEIN (EUROFUNG)-RELATED"/>
    <property type="match status" value="1"/>
</dbReference>
<dbReference type="EMBL" id="KE145353">
    <property type="protein sequence ID" value="EPE36119.1"/>
    <property type="molecule type" value="Genomic_DNA"/>
</dbReference>
<organism evidence="8 9">
    <name type="scientific">Glarea lozoyensis (strain ATCC 20868 / MF5171)</name>
    <dbReference type="NCBI Taxonomy" id="1116229"/>
    <lineage>
        <taxon>Eukaryota</taxon>
        <taxon>Fungi</taxon>
        <taxon>Dikarya</taxon>
        <taxon>Ascomycota</taxon>
        <taxon>Pezizomycotina</taxon>
        <taxon>Leotiomycetes</taxon>
        <taxon>Helotiales</taxon>
        <taxon>Helotiaceae</taxon>
        <taxon>Glarea</taxon>
    </lineage>
</organism>
<dbReference type="GO" id="GO:0003677">
    <property type="term" value="F:DNA binding"/>
    <property type="evidence" value="ECO:0007669"/>
    <property type="project" value="UniProtKB-KW"/>
</dbReference>
<keyword evidence="5" id="KW-0804">Transcription</keyword>
<dbReference type="Pfam" id="PF11951">
    <property type="entry name" value="Fungal_trans_2"/>
    <property type="match status" value="1"/>
</dbReference>
<dbReference type="PANTHER" id="PTHR36206">
    <property type="entry name" value="ASPERCRYPTIN BIOSYNTHESIS CLUSTER-SPECIFIC TRANSCRIPTION REGULATOR ATNN-RELATED"/>
    <property type="match status" value="1"/>
</dbReference>
<dbReference type="Pfam" id="PF00172">
    <property type="entry name" value="Zn_clus"/>
    <property type="match status" value="1"/>
</dbReference>
<dbReference type="GeneID" id="19464511"/>
<evidence type="ECO:0000313" key="8">
    <source>
        <dbReference type="EMBL" id="EPE36119.1"/>
    </source>
</evidence>
<dbReference type="GO" id="GO:0008270">
    <property type="term" value="F:zinc ion binding"/>
    <property type="evidence" value="ECO:0007669"/>
    <property type="project" value="InterPro"/>
</dbReference>
<dbReference type="InterPro" id="IPR021858">
    <property type="entry name" value="Fun_TF"/>
</dbReference>
<evidence type="ECO:0000256" key="4">
    <source>
        <dbReference type="ARBA" id="ARBA00023125"/>
    </source>
</evidence>
<dbReference type="SMART" id="SM00066">
    <property type="entry name" value="GAL4"/>
    <property type="match status" value="1"/>
</dbReference>
<keyword evidence="9" id="KW-1185">Reference proteome</keyword>
<dbReference type="HOGENOM" id="CLU_011409_2_2_1"/>
<dbReference type="CDD" id="cd00067">
    <property type="entry name" value="GAL4"/>
    <property type="match status" value="1"/>
</dbReference>
<keyword evidence="3" id="KW-0805">Transcription regulation</keyword>
<evidence type="ECO:0000256" key="2">
    <source>
        <dbReference type="ARBA" id="ARBA00022833"/>
    </source>
</evidence>
<dbReference type="InterPro" id="IPR052360">
    <property type="entry name" value="Transcr_Regulatory_Proteins"/>
</dbReference>
<dbReference type="InterPro" id="IPR036864">
    <property type="entry name" value="Zn2-C6_fun-type_DNA-bd_sf"/>
</dbReference>
<dbReference type="KEGG" id="glz:GLAREA_05457"/>
<dbReference type="Gene3D" id="4.10.240.10">
    <property type="entry name" value="Zn(2)-C6 fungal-type DNA-binding domain"/>
    <property type="match status" value="1"/>
</dbReference>
<keyword evidence="1" id="KW-0479">Metal-binding</keyword>
<protein>
    <submittedName>
        <fullName evidence="8">Zn2/Cys6 DNA-binding protein</fullName>
    </submittedName>
</protein>
<dbReference type="OMA" id="MCERIIN"/>
<evidence type="ECO:0000256" key="5">
    <source>
        <dbReference type="ARBA" id="ARBA00023163"/>
    </source>
</evidence>
<dbReference type="RefSeq" id="XP_008076937.1">
    <property type="nucleotide sequence ID" value="XM_008078746.1"/>
</dbReference>
<keyword evidence="2" id="KW-0862">Zinc</keyword>
<dbReference type="eggNOG" id="ENOG502SQ3E">
    <property type="taxonomic scope" value="Eukaryota"/>
</dbReference>
<evidence type="ECO:0000256" key="1">
    <source>
        <dbReference type="ARBA" id="ARBA00022723"/>
    </source>
</evidence>
<keyword evidence="6" id="KW-0539">Nucleus</keyword>
<dbReference type="PROSITE" id="PS00463">
    <property type="entry name" value="ZN2_CY6_FUNGAL_1"/>
    <property type="match status" value="1"/>
</dbReference>
<feature type="domain" description="Zn(2)-C6 fungal-type" evidence="7">
    <location>
        <begin position="21"/>
        <end position="49"/>
    </location>
</feature>
<dbReference type="GO" id="GO:0000981">
    <property type="term" value="F:DNA-binding transcription factor activity, RNA polymerase II-specific"/>
    <property type="evidence" value="ECO:0007669"/>
    <property type="project" value="InterPro"/>
</dbReference>
<evidence type="ECO:0000313" key="9">
    <source>
        <dbReference type="Proteomes" id="UP000016922"/>
    </source>
</evidence>
<dbReference type="Proteomes" id="UP000016922">
    <property type="component" value="Unassembled WGS sequence"/>
</dbReference>
<sequence length="539" mass="60648">MTSGNPQVRRRRQCGPKTRTGCQTCKIRRVKCDEAKPSCNRCISTGRKCDGYLDLSNPALGHGLNGTLVVRPMSQIPGSTQEKRGFSHFVKKTSPELEGFYSSGFWDALLLQASHAEPALKHAVIAISSLHEDFAGRSLGPLAGKEDKFPFALNQYTKAIGHLRRSLASGKQAPLTALMSCILFVCFDSFRGYYQTAMVHLQSGMRILRDLRAQSAPLDPLIEETIAPLLLRLGLQSILYIDTSNPQDRVAFATELTQAVPQNKPVPETFNSLEEARASMNECCDGLFRLFYLCDGAIPMGFQSEETRGMHEEYSIRLQEWNVAFEKFMGVHSQTFTSKQVRGAALVKIHHTVVRIMCDMTPSVADLRPMEEATNAPNDFLKFTDDFRIIINLCRSLITAAEADTKAGKPTLTFSTDLGVIGPLYYVGIKCRSHQIKREAMDLLKRCPRKEGMWDSDTAVNLISQFWEIEERQRFLQNQHSDEVNIPTPLNEVVDLIFYEGGEWQWVWKELVPTDERTRAGRLCRTPTPVSIYSRDSPP</sequence>
<dbReference type="InterPro" id="IPR001138">
    <property type="entry name" value="Zn2Cys6_DnaBD"/>
</dbReference>
<keyword evidence="4 8" id="KW-0238">DNA-binding</keyword>
<accession>S3DG58</accession>
<reference evidence="8 9" key="1">
    <citation type="journal article" date="2013" name="BMC Genomics">
        <title>Genomics-driven discovery of the pneumocandin biosynthetic gene cluster in the fungus Glarea lozoyensis.</title>
        <authorList>
            <person name="Chen L."/>
            <person name="Yue Q."/>
            <person name="Zhang X."/>
            <person name="Xiang M."/>
            <person name="Wang C."/>
            <person name="Li S."/>
            <person name="Che Y."/>
            <person name="Ortiz-Lopez F.J."/>
            <person name="Bills G.F."/>
            <person name="Liu X."/>
            <person name="An Z."/>
        </authorList>
    </citation>
    <scope>NUCLEOTIDE SEQUENCE [LARGE SCALE GENOMIC DNA]</scope>
    <source>
        <strain evidence="9">ATCC 20868 / MF5171</strain>
    </source>
</reference>
<dbReference type="AlphaFoldDB" id="S3DG58"/>
<name>S3DG58_GLAL2</name>
<evidence type="ECO:0000256" key="6">
    <source>
        <dbReference type="ARBA" id="ARBA00023242"/>
    </source>
</evidence>